<dbReference type="EMBL" id="FMIK01000032">
    <property type="protein sequence ID" value="SCL95632.1"/>
    <property type="molecule type" value="Genomic_DNA"/>
</dbReference>
<organism evidence="1 2">
    <name type="scientific">Bacillus cytotoxicus</name>
    <dbReference type="NCBI Taxonomy" id="580165"/>
    <lineage>
        <taxon>Bacteria</taxon>
        <taxon>Bacillati</taxon>
        <taxon>Bacillota</taxon>
        <taxon>Bacilli</taxon>
        <taxon>Bacillales</taxon>
        <taxon>Bacillaceae</taxon>
        <taxon>Bacillus</taxon>
        <taxon>Bacillus cereus group</taxon>
    </lineage>
</organism>
<evidence type="ECO:0000313" key="2">
    <source>
        <dbReference type="Proteomes" id="UP000242164"/>
    </source>
</evidence>
<protein>
    <submittedName>
        <fullName evidence="1">Uncharacterized protein</fullName>
    </submittedName>
</protein>
<reference evidence="1 2" key="1">
    <citation type="submission" date="2016-08" db="EMBL/GenBank/DDBJ databases">
        <authorList>
            <person name="Loux V."/>
            <person name="Rue O."/>
        </authorList>
    </citation>
    <scope>NUCLEOTIDE SEQUENCE [LARGE SCALE GENOMIC DNA]</scope>
    <source>
        <strain evidence="1 2">AFSSA_08CEB44bac</strain>
    </source>
</reference>
<proteinExistence type="predicted"/>
<name>A0AAX2CI75_9BACI</name>
<evidence type="ECO:0000313" key="1">
    <source>
        <dbReference type="EMBL" id="SCL95632.1"/>
    </source>
</evidence>
<dbReference type="Proteomes" id="UP000242164">
    <property type="component" value="Unassembled WGS sequence"/>
</dbReference>
<gene>
    <name evidence="1" type="ORF">BCB44BAC_02598</name>
</gene>
<sequence length="27" mass="2925">MNKTAVILSFALMLGIVDQSSIKGHFC</sequence>
<dbReference type="AlphaFoldDB" id="A0AAX2CI75"/>
<comment type="caution">
    <text evidence="1">The sequence shown here is derived from an EMBL/GenBank/DDBJ whole genome shotgun (WGS) entry which is preliminary data.</text>
</comment>
<accession>A0AAX2CI75</accession>